<keyword evidence="1" id="KW-0812">Transmembrane</keyword>
<feature type="domain" description="DUF6311" evidence="2">
    <location>
        <begin position="16"/>
        <end position="423"/>
    </location>
</feature>
<feature type="transmembrane region" description="Helical" evidence="1">
    <location>
        <begin position="386"/>
        <end position="406"/>
    </location>
</feature>
<keyword evidence="1" id="KW-0472">Membrane</keyword>
<dbReference type="Pfam" id="PF19830">
    <property type="entry name" value="DUF6311"/>
    <property type="match status" value="1"/>
</dbReference>
<dbReference type="RefSeq" id="WP_125431629.1">
    <property type="nucleotide sequence ID" value="NZ_RWIS01000009.1"/>
</dbReference>
<feature type="transmembrane region" description="Helical" evidence="1">
    <location>
        <begin position="230"/>
        <end position="252"/>
    </location>
</feature>
<feature type="transmembrane region" description="Helical" evidence="1">
    <location>
        <begin position="131"/>
        <end position="149"/>
    </location>
</feature>
<protein>
    <recommendedName>
        <fullName evidence="2">DUF6311 domain-containing protein</fullName>
    </recommendedName>
</protein>
<gene>
    <name evidence="3" type="ORF">EI290_14180</name>
</gene>
<feature type="transmembrane region" description="Helical" evidence="1">
    <location>
        <begin position="303"/>
        <end position="324"/>
    </location>
</feature>
<feature type="transmembrane region" description="Helical" evidence="1">
    <location>
        <begin position="202"/>
        <end position="218"/>
    </location>
</feature>
<proteinExistence type="predicted"/>
<evidence type="ECO:0000259" key="2">
    <source>
        <dbReference type="Pfam" id="PF19830"/>
    </source>
</evidence>
<accession>A0A428JF67</accession>
<evidence type="ECO:0000313" key="4">
    <source>
        <dbReference type="Proteomes" id="UP000280066"/>
    </source>
</evidence>
<dbReference type="AlphaFoldDB" id="A0A428JF67"/>
<name>A0A428JF67_9BACT</name>
<comment type="caution">
    <text evidence="3">The sequence shown here is derived from an EMBL/GenBank/DDBJ whole genome shotgun (WGS) entry which is preliminary data.</text>
</comment>
<dbReference type="Proteomes" id="UP000280066">
    <property type="component" value="Unassembled WGS sequence"/>
</dbReference>
<keyword evidence="1" id="KW-1133">Transmembrane helix</keyword>
<feature type="transmembrane region" description="Helical" evidence="1">
    <location>
        <begin position="102"/>
        <end position="124"/>
    </location>
</feature>
<feature type="transmembrane region" description="Helical" evidence="1">
    <location>
        <begin position="418"/>
        <end position="438"/>
    </location>
</feature>
<dbReference type="InterPro" id="IPR046278">
    <property type="entry name" value="DUF6311"/>
</dbReference>
<keyword evidence="4" id="KW-1185">Reference proteome</keyword>
<dbReference type="OrthoDB" id="976311at2"/>
<organism evidence="3 4">
    <name type="scientific">Hymenobacter metallilatus</name>
    <dbReference type="NCBI Taxonomy" id="2493666"/>
    <lineage>
        <taxon>Bacteria</taxon>
        <taxon>Pseudomonadati</taxon>
        <taxon>Bacteroidota</taxon>
        <taxon>Cytophagia</taxon>
        <taxon>Cytophagales</taxon>
        <taxon>Hymenobacteraceae</taxon>
        <taxon>Hymenobacter</taxon>
    </lineage>
</organism>
<reference evidence="3 4" key="1">
    <citation type="submission" date="2018-12" db="EMBL/GenBank/DDBJ databases">
        <authorList>
            <person name="Feng G."/>
            <person name="Zhu H."/>
        </authorList>
    </citation>
    <scope>NUCLEOTIDE SEQUENCE [LARGE SCALE GENOMIC DNA]</scope>
    <source>
        <strain evidence="3 4">9PBR-2</strain>
    </source>
</reference>
<sequence>MTTRRNHWVGLAATALAAVLYVASLFPNVLRDPDNYLYNDAGDGLKTYFVSAYYVKYDTGHRFTGMNYPVGEHVNYPDMQPIITGVLGLINRHVYPISEHTIGIMNVLLLLSMMLTPVILYAILRRLRLPVAYAVLAALLIGFLAPQHGRIDGHMTLSFTPFVPLLWYCIIRMLAAPRRALWYVLFGAACVMMGMVTPYYTAVGAFFLLAHVLVLAWQQPRRTPAERRAYWGLLGRLVFTALAPLVVFRIWLWATDPTPDRPINPYGFFEYIASFTSVFIPVEPPLHEPFKQLLGFEEPVWEGWAYVGLASTLVLLLTLIRVVRYALRRRGRLVLRPALPQPLRVGLWAALLLLLLAMCYPFKLPGLRPLADVFPPLRQFRSLGRFAWPFYYVFTAYAAYTLYLVFRAVRRRSRRPALAYALLAPVLALWAVEANWHMHFKADEVEQRATGRLFTADAGNYTELLTWGNRKPRDFQALLPLPYYTLGTDVFQLDGSGDAVSQSYRASLNTGLPLLTVFLARASVGQTMDLIQLLSSPLLPKALIPKFPSRKPLLLLVAPGPISAAEQRLIDLSHKITSNGSITLYELPLAALEATSIAREQARADSLLPHLRAVNGVYSSTGRSVVLEQFNGRPAPHARLQPGAFYEPADKFSQLYSGPTPAAADTGQYEVSVWVNAKMWHGVGNMQVKVYRGDELVEHKVQGASQSTELDGDWARVAVPFRIRAGATRLEVLYESRELVADDLLIRPLNTDVYYYITTPDKKRQLIKNGYRLR</sequence>
<dbReference type="EMBL" id="RWIS01000009">
    <property type="protein sequence ID" value="RSK31165.1"/>
    <property type="molecule type" value="Genomic_DNA"/>
</dbReference>
<feature type="transmembrane region" description="Helical" evidence="1">
    <location>
        <begin position="345"/>
        <end position="366"/>
    </location>
</feature>
<evidence type="ECO:0000313" key="3">
    <source>
        <dbReference type="EMBL" id="RSK31165.1"/>
    </source>
</evidence>
<evidence type="ECO:0000256" key="1">
    <source>
        <dbReference type="SAM" id="Phobius"/>
    </source>
</evidence>